<proteinExistence type="inferred from homology"/>
<comment type="caution">
    <text evidence="11">The sequence shown here is derived from an EMBL/GenBank/DDBJ whole genome shotgun (WGS) entry which is preliminary data.</text>
</comment>
<evidence type="ECO:0000256" key="2">
    <source>
        <dbReference type="ARBA" id="ARBA00009747"/>
    </source>
</evidence>
<dbReference type="eggNOG" id="KOG2542">
    <property type="taxonomic scope" value="Eukaryota"/>
</dbReference>
<sequence>MASHLIHSSTAGAGEEKDQLYSSTTTTDAPGVSLADITKTNNFTSKLPPDAAFDTPLASHNAPREHLGPRLVKGALYTFVRPETTYEPELLAVSPRAMKDIGLKEGEDKTDDFREMVAGNKIFWNETDGGVYPWAQCYGGKALFLGFRTIFYFYAMKYTNPIFLGWQLRYEIQLKGAGLTPYSRFADGKAVLRSSIREFIVSEVTRFAESWIRIGTFDLLRARSDLKLTRRLATYVAEDVFPGWESLPAALPTTQEKDKPADGELIDNPPRGVPKDEIQGEKGAEENRFARLYREIVRRNAKTVAAWQAYGFMNGVLNTDNTSIFGLSLDFGPFAFMDNFDPSYTPNHDDDMLRYSYKNQPSVIWWNLVRLGESFAQLIGIGDKIDDEAFLSNGLSEEQTSDVIARAEKLIDQAGDEFKTVFLNEYKRLMSTRLGLKTQKESDFNELFSNLLDTLEKLELDFNHFFRRLSGLTVAEIDSDEKRKKVASLFFHDEGVGGAGNTEESARESVAKWLSSWRERIVEDWPGCEDEERIRSMKGVNPKFIPRSWILDEVIQRVEKQGDREILGRTMNMALHPFQEEWSINREEEERFCGDVPRFKRMAMCSCSS</sequence>
<gene>
    <name evidence="11" type="ORF">ARB_04246</name>
</gene>
<dbReference type="EMBL" id="ABSU01000001">
    <property type="protein sequence ID" value="EFE36721.1"/>
    <property type="molecule type" value="Genomic_DNA"/>
</dbReference>
<feature type="region of interest" description="Disordered" evidence="10">
    <location>
        <begin position="254"/>
        <end position="280"/>
    </location>
</feature>
<evidence type="ECO:0000313" key="11">
    <source>
        <dbReference type="EMBL" id="EFE36721.1"/>
    </source>
</evidence>
<accession>D4AIZ8</accession>
<evidence type="ECO:0000256" key="4">
    <source>
        <dbReference type="ARBA" id="ARBA00022695"/>
    </source>
</evidence>
<name>D4AIZ8_ARTBC</name>
<dbReference type="OMA" id="YGPYGWL"/>
<keyword evidence="4" id="KW-0548">Nucleotidyltransferase</keyword>
<dbReference type="STRING" id="663331.D4AIZ8"/>
<comment type="cofactor">
    <cofactor evidence="1">
        <name>Mg(2+)</name>
        <dbReference type="ChEBI" id="CHEBI:18420"/>
    </cofactor>
</comment>
<feature type="region of interest" description="Disordered" evidence="10">
    <location>
        <begin position="1"/>
        <end position="33"/>
    </location>
</feature>
<evidence type="ECO:0000256" key="8">
    <source>
        <dbReference type="ARBA" id="ARBA00022842"/>
    </source>
</evidence>
<keyword evidence="12" id="KW-1185">Reference proteome</keyword>
<dbReference type="GO" id="GO:0070733">
    <property type="term" value="F:AMPylase activity"/>
    <property type="evidence" value="ECO:0007669"/>
    <property type="project" value="TreeGrafter"/>
</dbReference>
<evidence type="ECO:0000256" key="7">
    <source>
        <dbReference type="ARBA" id="ARBA00022840"/>
    </source>
</evidence>
<dbReference type="PANTHER" id="PTHR32057">
    <property type="entry name" value="PROTEIN ADENYLYLTRANSFERASE SELO, MITOCHONDRIAL"/>
    <property type="match status" value="1"/>
</dbReference>
<reference evidence="12" key="1">
    <citation type="journal article" date="2011" name="Genome Biol.">
        <title>Comparative and functional genomics provide insights into the pathogenicity of dermatophytic fungi.</title>
        <authorList>
            <person name="Burmester A."/>
            <person name="Shelest E."/>
            <person name="Gloeckner G."/>
            <person name="Heddergott C."/>
            <person name="Schindler S."/>
            <person name="Staib P."/>
            <person name="Heidel A."/>
            <person name="Felder M."/>
            <person name="Petzold A."/>
            <person name="Szafranski K."/>
            <person name="Feuermann M."/>
            <person name="Pedruzzi I."/>
            <person name="Priebe S."/>
            <person name="Groth M."/>
            <person name="Winkler R."/>
            <person name="Li W."/>
            <person name="Kniemeyer O."/>
            <person name="Schroeckh V."/>
            <person name="Hertweck C."/>
            <person name="Hube B."/>
            <person name="White T.C."/>
            <person name="Platzer M."/>
            <person name="Guthke R."/>
            <person name="Heitman J."/>
            <person name="Woestemeyer J."/>
            <person name="Zipfel P.F."/>
            <person name="Monod M."/>
            <person name="Brakhage A.A."/>
        </authorList>
    </citation>
    <scope>NUCLEOTIDE SEQUENCE [LARGE SCALE GENOMIC DNA]</scope>
    <source>
        <strain evidence="12">ATCC MYA-4681 / CBS 112371</strain>
    </source>
</reference>
<dbReference type="RefSeq" id="XP_003017366.1">
    <property type="nucleotide sequence ID" value="XM_003017320.1"/>
</dbReference>
<keyword evidence="8" id="KW-0460">Magnesium</keyword>
<evidence type="ECO:0000256" key="3">
    <source>
        <dbReference type="ARBA" id="ARBA00022679"/>
    </source>
</evidence>
<evidence type="ECO:0000256" key="5">
    <source>
        <dbReference type="ARBA" id="ARBA00022723"/>
    </source>
</evidence>
<evidence type="ECO:0000256" key="9">
    <source>
        <dbReference type="ARBA" id="ARBA00031547"/>
    </source>
</evidence>
<organism evidence="11 12">
    <name type="scientific">Arthroderma benhamiae (strain ATCC MYA-4681 / CBS 112371)</name>
    <name type="common">Trichophyton mentagrophytes</name>
    <dbReference type="NCBI Taxonomy" id="663331"/>
    <lineage>
        <taxon>Eukaryota</taxon>
        <taxon>Fungi</taxon>
        <taxon>Dikarya</taxon>
        <taxon>Ascomycota</taxon>
        <taxon>Pezizomycotina</taxon>
        <taxon>Eurotiomycetes</taxon>
        <taxon>Eurotiomycetidae</taxon>
        <taxon>Onygenales</taxon>
        <taxon>Arthrodermataceae</taxon>
        <taxon>Trichophyton</taxon>
    </lineage>
</organism>
<comment type="similarity">
    <text evidence="2">Belongs to the SELO family.</text>
</comment>
<dbReference type="InterPro" id="IPR003846">
    <property type="entry name" value="SelO"/>
</dbReference>
<evidence type="ECO:0000256" key="1">
    <source>
        <dbReference type="ARBA" id="ARBA00001946"/>
    </source>
</evidence>
<dbReference type="GeneID" id="9524475"/>
<feature type="compositionally biased region" description="Polar residues" evidence="10">
    <location>
        <begin position="1"/>
        <end position="11"/>
    </location>
</feature>
<dbReference type="GO" id="GO:0005739">
    <property type="term" value="C:mitochondrion"/>
    <property type="evidence" value="ECO:0007669"/>
    <property type="project" value="TreeGrafter"/>
</dbReference>
<keyword evidence="3" id="KW-0808">Transferase</keyword>
<dbReference type="Pfam" id="PF02696">
    <property type="entry name" value="SelO"/>
    <property type="match status" value="1"/>
</dbReference>
<evidence type="ECO:0000256" key="6">
    <source>
        <dbReference type="ARBA" id="ARBA00022741"/>
    </source>
</evidence>
<dbReference type="GO" id="GO:0046872">
    <property type="term" value="F:metal ion binding"/>
    <property type="evidence" value="ECO:0007669"/>
    <property type="project" value="UniProtKB-KW"/>
</dbReference>
<dbReference type="PANTHER" id="PTHR32057:SF14">
    <property type="entry name" value="PROTEIN ADENYLYLTRANSFERASE SELO, MITOCHONDRIAL"/>
    <property type="match status" value="1"/>
</dbReference>
<dbReference type="Proteomes" id="UP000008866">
    <property type="component" value="Unassembled WGS sequence"/>
</dbReference>
<dbReference type="HOGENOM" id="CLU_010245_2_1_1"/>
<evidence type="ECO:0000256" key="10">
    <source>
        <dbReference type="SAM" id="MobiDB-lite"/>
    </source>
</evidence>
<dbReference type="GO" id="GO:0005524">
    <property type="term" value="F:ATP binding"/>
    <property type="evidence" value="ECO:0007669"/>
    <property type="project" value="UniProtKB-KW"/>
</dbReference>
<dbReference type="KEGG" id="abe:ARB_04246"/>
<keyword evidence="6" id="KW-0547">Nucleotide-binding</keyword>
<protein>
    <recommendedName>
        <fullName evidence="9">Selenoprotein O</fullName>
    </recommendedName>
</protein>
<evidence type="ECO:0000313" key="12">
    <source>
        <dbReference type="Proteomes" id="UP000008866"/>
    </source>
</evidence>
<keyword evidence="7" id="KW-0067">ATP-binding</keyword>
<dbReference type="AlphaFoldDB" id="D4AIZ8"/>
<keyword evidence="5" id="KW-0479">Metal-binding</keyword>